<feature type="domain" description="C2H2-type" evidence="13">
    <location>
        <begin position="397"/>
        <end position="424"/>
    </location>
</feature>
<feature type="compositionally biased region" description="Basic and acidic residues" evidence="12">
    <location>
        <begin position="67"/>
        <end position="86"/>
    </location>
</feature>
<dbReference type="Pfam" id="PF00096">
    <property type="entry name" value="zf-C2H2"/>
    <property type="match status" value="8"/>
</dbReference>
<keyword evidence="15" id="KW-1185">Reference proteome</keyword>
<keyword evidence="7" id="KW-0805">Transcription regulation</keyword>
<dbReference type="PROSITE" id="PS50157">
    <property type="entry name" value="ZINC_FINGER_C2H2_2"/>
    <property type="match status" value="11"/>
</dbReference>
<evidence type="ECO:0000256" key="8">
    <source>
        <dbReference type="ARBA" id="ARBA00023125"/>
    </source>
</evidence>
<feature type="compositionally biased region" description="Polar residues" evidence="12">
    <location>
        <begin position="119"/>
        <end position="131"/>
    </location>
</feature>
<evidence type="ECO:0000256" key="2">
    <source>
        <dbReference type="ARBA" id="ARBA00004123"/>
    </source>
</evidence>
<keyword evidence="9" id="KW-0804">Transcription</keyword>
<protein>
    <submittedName>
        <fullName evidence="16">Gastrula zinc finger protein XlCGF57.1-like isoform X1</fullName>
    </submittedName>
</protein>
<dbReference type="PANTHER" id="PTHR47772:SF6">
    <property type="entry name" value="GASTRULA ZINC FINGER PROTEIN XLCGF57.1-LIKE"/>
    <property type="match status" value="1"/>
</dbReference>
<dbReference type="GO" id="GO:0005634">
    <property type="term" value="C:nucleus"/>
    <property type="evidence" value="ECO:0007669"/>
    <property type="project" value="UniProtKB-SubCell"/>
</dbReference>
<dbReference type="InterPro" id="IPR036236">
    <property type="entry name" value="Znf_C2H2_sf"/>
</dbReference>
<dbReference type="PROSITE" id="PS00028">
    <property type="entry name" value="ZINC_FINGER_C2H2_1"/>
    <property type="match status" value="11"/>
</dbReference>
<evidence type="ECO:0000259" key="14">
    <source>
        <dbReference type="PROSITE" id="PS50805"/>
    </source>
</evidence>
<dbReference type="Proteomes" id="UP000515159">
    <property type="component" value="Chromosome 2"/>
</dbReference>
<dbReference type="FunFam" id="3.30.160.60:FF:000710">
    <property type="entry name" value="Zinc finger protein 768"/>
    <property type="match status" value="2"/>
</dbReference>
<keyword evidence="10" id="KW-0539">Nucleus</keyword>
<evidence type="ECO:0000256" key="4">
    <source>
        <dbReference type="ARBA" id="ARBA00022737"/>
    </source>
</evidence>
<evidence type="ECO:0000313" key="15">
    <source>
        <dbReference type="Proteomes" id="UP000515159"/>
    </source>
</evidence>
<feature type="region of interest" description="Disordered" evidence="12">
    <location>
        <begin position="67"/>
        <end position="131"/>
    </location>
</feature>
<dbReference type="InterPro" id="IPR050636">
    <property type="entry name" value="C2H2-ZF_domain-containing"/>
</dbReference>
<evidence type="ECO:0000256" key="5">
    <source>
        <dbReference type="ARBA" id="ARBA00022771"/>
    </source>
</evidence>
<proteinExistence type="predicted"/>
<evidence type="ECO:0000256" key="12">
    <source>
        <dbReference type="SAM" id="MobiDB-lite"/>
    </source>
</evidence>
<comment type="subcellular location">
    <subcellularLocation>
        <location evidence="2">Nucleus</location>
    </subcellularLocation>
</comment>
<dbReference type="AlphaFoldDB" id="A0A6P8PH09"/>
<evidence type="ECO:0000256" key="6">
    <source>
        <dbReference type="ARBA" id="ARBA00022833"/>
    </source>
</evidence>
<dbReference type="Pfam" id="PF01352">
    <property type="entry name" value="KRAB"/>
    <property type="match status" value="1"/>
</dbReference>
<evidence type="ECO:0000256" key="10">
    <source>
        <dbReference type="ARBA" id="ARBA00023242"/>
    </source>
</evidence>
<dbReference type="Gene3D" id="6.10.140.140">
    <property type="match status" value="1"/>
</dbReference>
<feature type="domain" description="C2H2-type" evidence="13">
    <location>
        <begin position="509"/>
        <end position="536"/>
    </location>
</feature>
<keyword evidence="3" id="KW-0479">Metal-binding</keyword>
<dbReference type="InParanoid" id="A0A6P8PH09"/>
<feature type="domain" description="C2H2-type" evidence="13">
    <location>
        <begin position="257"/>
        <end position="284"/>
    </location>
</feature>
<dbReference type="OrthoDB" id="6591996at2759"/>
<feature type="domain" description="C2H2-type" evidence="13">
    <location>
        <begin position="341"/>
        <end position="368"/>
    </location>
</feature>
<dbReference type="SMART" id="SM00355">
    <property type="entry name" value="ZnF_C2H2"/>
    <property type="match status" value="11"/>
</dbReference>
<dbReference type="GeneID" id="117354498"/>
<keyword evidence="8" id="KW-0238">DNA-binding</keyword>
<feature type="domain" description="C2H2-type" evidence="13">
    <location>
        <begin position="285"/>
        <end position="312"/>
    </location>
</feature>
<feature type="domain" description="C2H2-type" evidence="13">
    <location>
        <begin position="537"/>
        <end position="564"/>
    </location>
</feature>
<evidence type="ECO:0000256" key="11">
    <source>
        <dbReference type="PROSITE-ProRule" id="PRU00042"/>
    </source>
</evidence>
<dbReference type="Pfam" id="PF13912">
    <property type="entry name" value="zf-C2H2_6"/>
    <property type="match status" value="1"/>
</dbReference>
<feature type="region of interest" description="Disordered" evidence="12">
    <location>
        <begin position="561"/>
        <end position="583"/>
    </location>
</feature>
<evidence type="ECO:0000256" key="1">
    <source>
        <dbReference type="ARBA" id="ARBA00003767"/>
    </source>
</evidence>
<dbReference type="InterPro" id="IPR036051">
    <property type="entry name" value="KRAB_dom_sf"/>
</dbReference>
<dbReference type="CDD" id="cd07765">
    <property type="entry name" value="KRAB_A-box"/>
    <property type="match status" value="1"/>
</dbReference>
<dbReference type="FunFam" id="3.30.160.60:FF:000624">
    <property type="entry name" value="zinc finger protein 697"/>
    <property type="match status" value="1"/>
</dbReference>
<evidence type="ECO:0000256" key="3">
    <source>
        <dbReference type="ARBA" id="ARBA00022723"/>
    </source>
</evidence>
<dbReference type="PANTHER" id="PTHR47772">
    <property type="entry name" value="ZINC FINGER PROTEIN 200"/>
    <property type="match status" value="1"/>
</dbReference>
<dbReference type="SUPFAM" id="SSF109640">
    <property type="entry name" value="KRAB domain (Kruppel-associated box)"/>
    <property type="match status" value="1"/>
</dbReference>
<accession>A0A6P8PH09</accession>
<keyword evidence="6" id="KW-0862">Zinc</keyword>
<dbReference type="GO" id="GO:0003677">
    <property type="term" value="F:DNA binding"/>
    <property type="evidence" value="ECO:0007669"/>
    <property type="project" value="UniProtKB-KW"/>
</dbReference>
<reference evidence="16" key="1">
    <citation type="submission" date="2025-08" db="UniProtKB">
        <authorList>
            <consortium name="RefSeq"/>
        </authorList>
    </citation>
    <scope>IDENTIFICATION</scope>
</reference>
<dbReference type="GO" id="GO:0008270">
    <property type="term" value="F:zinc ion binding"/>
    <property type="evidence" value="ECO:0007669"/>
    <property type="project" value="UniProtKB-KW"/>
</dbReference>
<feature type="domain" description="C2H2-type" evidence="13">
    <location>
        <begin position="481"/>
        <end position="508"/>
    </location>
</feature>
<name>A0A6P8PH09_GEOSA</name>
<dbReference type="GO" id="GO:0006355">
    <property type="term" value="P:regulation of DNA-templated transcription"/>
    <property type="evidence" value="ECO:0007669"/>
    <property type="project" value="InterPro"/>
</dbReference>
<dbReference type="FunFam" id="3.30.160.60:FF:000759">
    <property type="entry name" value="zinc finger protein 16"/>
    <property type="match status" value="1"/>
</dbReference>
<dbReference type="PROSITE" id="PS50805">
    <property type="entry name" value="KRAB"/>
    <property type="match status" value="1"/>
</dbReference>
<dbReference type="RefSeq" id="XP_033788032.1">
    <property type="nucleotide sequence ID" value="XM_033932141.1"/>
</dbReference>
<feature type="domain" description="C2H2-type" evidence="13">
    <location>
        <begin position="313"/>
        <end position="340"/>
    </location>
</feature>
<dbReference type="FunFam" id="3.30.160.60:FF:000145">
    <property type="entry name" value="Zinc finger protein 574"/>
    <property type="match status" value="1"/>
</dbReference>
<evidence type="ECO:0000256" key="9">
    <source>
        <dbReference type="ARBA" id="ARBA00023163"/>
    </source>
</evidence>
<feature type="domain" description="C2H2-type" evidence="13">
    <location>
        <begin position="453"/>
        <end position="480"/>
    </location>
</feature>
<dbReference type="KEGG" id="gsh:117354498"/>
<evidence type="ECO:0000259" key="13">
    <source>
        <dbReference type="PROSITE" id="PS50157"/>
    </source>
</evidence>
<dbReference type="InterPro" id="IPR013087">
    <property type="entry name" value="Znf_C2H2_type"/>
</dbReference>
<feature type="domain" description="C2H2-type" evidence="13">
    <location>
        <begin position="425"/>
        <end position="452"/>
    </location>
</feature>
<feature type="domain" description="KRAB" evidence="14">
    <location>
        <begin position="11"/>
        <end position="84"/>
    </location>
</feature>
<gene>
    <name evidence="16" type="primary">LOC117354498</name>
</gene>
<organism evidence="15 16">
    <name type="scientific">Geotrypetes seraphini</name>
    <name type="common">Gaboon caecilian</name>
    <name type="synonym">Caecilia seraphini</name>
    <dbReference type="NCBI Taxonomy" id="260995"/>
    <lineage>
        <taxon>Eukaryota</taxon>
        <taxon>Metazoa</taxon>
        <taxon>Chordata</taxon>
        <taxon>Craniata</taxon>
        <taxon>Vertebrata</taxon>
        <taxon>Euteleostomi</taxon>
        <taxon>Amphibia</taxon>
        <taxon>Gymnophiona</taxon>
        <taxon>Geotrypetes</taxon>
    </lineage>
</organism>
<evidence type="ECO:0000256" key="7">
    <source>
        <dbReference type="ARBA" id="ARBA00023015"/>
    </source>
</evidence>
<dbReference type="SMART" id="SM00349">
    <property type="entry name" value="KRAB"/>
    <property type="match status" value="1"/>
</dbReference>
<dbReference type="FunFam" id="3.30.160.60:FF:000097">
    <property type="entry name" value="Zinc finger protein"/>
    <property type="match status" value="1"/>
</dbReference>
<keyword evidence="4" id="KW-0677">Repeat</keyword>
<dbReference type="FunFam" id="3.30.160.60:FF:000414">
    <property type="entry name" value="Zinc finger protein 398"/>
    <property type="match status" value="1"/>
</dbReference>
<evidence type="ECO:0000313" key="16">
    <source>
        <dbReference type="RefSeq" id="XP_033788032.1"/>
    </source>
</evidence>
<feature type="domain" description="C2H2-type" evidence="13">
    <location>
        <begin position="369"/>
        <end position="396"/>
    </location>
</feature>
<comment type="function">
    <text evidence="1">May be involved in transcriptional regulation.</text>
</comment>
<dbReference type="FunFam" id="3.30.160.60:FF:000358">
    <property type="entry name" value="zinc finger protein 24"/>
    <property type="match status" value="2"/>
</dbReference>
<dbReference type="FunFam" id="3.30.160.60:FF:001270">
    <property type="entry name" value="zinc finger protein 583 isoform X1"/>
    <property type="match status" value="1"/>
</dbReference>
<dbReference type="InterPro" id="IPR001909">
    <property type="entry name" value="KRAB"/>
</dbReference>
<keyword evidence="5 11" id="KW-0863">Zinc-finger</keyword>
<dbReference type="Gene3D" id="3.30.160.60">
    <property type="entry name" value="Classic Zinc Finger"/>
    <property type="match status" value="11"/>
</dbReference>
<sequence>MPARASLQIPVIFEDIVIYFSQEEWKDLEEWQKELYKDVMKENYQTLISLGTGFPTPPPDIISHIERGEEPYIRDELESEKRETGKRGCSGMDMPKKKNTKAHNLEPSETPERDEDSPYSCSNGGQNGWNQSISERMQTKSARDLAVIVRGLDVNNHISHGREEQINQPTDQKCACDACEIFFREPVILKSQQRSRPEESLFIDTDGGKICQKEELLEEERNDSEAKPVLGANWKNGFTENREQVQLYIAQTEDDLFLCIACEKKFRKRSCLISHLRIHTGERPFSCPECGKDFRQRQSLVRHQKVHTEDKPYSCNECEKSFKHKLGLRKHQRIHTGERPFLCTECGKSFRVKEKLTIHLKIHTGEKPFQCSQCDKKFRVKDTLTKHQKVHTSDRPFLCSTCNNSYRSMENLKNHLKSHTGERPFSCTQCDKSFSCMKNLKIHLTIHTGEKPYLCKECGKSFSQRTHLTSHQSIHTDERPFSCTECDKRFKLKANLKLHQTIHRDERPFSCTECDKSFKVKVSLAQHQKSHTNDRPFICSECKKCFKLKITLTRHQKSHIRKKGSCKDIREKHRGRENKTALP</sequence>
<dbReference type="SUPFAM" id="SSF57667">
    <property type="entry name" value="beta-beta-alpha zinc fingers"/>
    <property type="match status" value="6"/>
</dbReference>